<dbReference type="PANTHER" id="PTHR30522">
    <property type="entry name" value="NUCLEOSIDE TRIPHOSPHATE PYROPHOSPHOHYDROLASE"/>
    <property type="match status" value="1"/>
</dbReference>
<dbReference type="Proteomes" id="UP000075799">
    <property type="component" value="Unassembled WGS sequence"/>
</dbReference>
<dbReference type="InterPro" id="IPR048011">
    <property type="entry name" value="NTP-PPase_MazG-like_C"/>
</dbReference>
<dbReference type="OrthoDB" id="5291903at2"/>
<dbReference type="Pfam" id="PF03819">
    <property type="entry name" value="MazG"/>
    <property type="match status" value="2"/>
</dbReference>
<dbReference type="SUPFAM" id="SSF101386">
    <property type="entry name" value="all-alpha NTP pyrophosphatases"/>
    <property type="match status" value="2"/>
</dbReference>
<feature type="domain" description="NTP pyrophosphohydrolase MazG-like" evidence="2">
    <location>
        <begin position="33"/>
        <end position="110"/>
    </location>
</feature>
<proteinExistence type="predicted"/>
<dbReference type="FunFam" id="1.10.287.1080:FF:000001">
    <property type="entry name" value="Nucleoside triphosphate pyrophosphohydrolase"/>
    <property type="match status" value="1"/>
</dbReference>
<dbReference type="GO" id="GO:0046081">
    <property type="term" value="P:dUTP catabolic process"/>
    <property type="evidence" value="ECO:0007669"/>
    <property type="project" value="TreeGrafter"/>
</dbReference>
<evidence type="ECO:0000313" key="3">
    <source>
        <dbReference type="EMBL" id="KYG64360.1"/>
    </source>
</evidence>
<feature type="coiled-coil region" evidence="1">
    <location>
        <begin position="173"/>
        <end position="200"/>
    </location>
</feature>
<keyword evidence="3" id="KW-0378">Hydrolase</keyword>
<dbReference type="NCBIfam" id="TIGR00444">
    <property type="entry name" value="mazG"/>
    <property type="match status" value="1"/>
</dbReference>
<organism evidence="3 4">
    <name type="scientific">Bdellovibrio bacteriovorus</name>
    <dbReference type="NCBI Taxonomy" id="959"/>
    <lineage>
        <taxon>Bacteria</taxon>
        <taxon>Pseudomonadati</taxon>
        <taxon>Bdellovibrionota</taxon>
        <taxon>Bdellovibrionia</taxon>
        <taxon>Bdellovibrionales</taxon>
        <taxon>Pseudobdellovibrionaceae</taxon>
        <taxon>Bdellovibrio</taxon>
    </lineage>
</organism>
<name>A0A162G535_BDEBC</name>
<dbReference type="CDD" id="cd11529">
    <property type="entry name" value="NTP-PPase_MazG_Cterm"/>
    <property type="match status" value="1"/>
</dbReference>
<gene>
    <name evidence="3" type="ORF">AZI87_14100</name>
</gene>
<sequence length="275" mass="30980">MAAIPTNLRQIESLVEIVARLRGPDGCPWDKEQTHESLTQYAIEETHELVEVLEYPSGALKDQKMKEELGDVLFQVVLHAQLASERGAFTLEDVISSIAEKLLRRHPHVFGDTKVEDSAEVVRNWDEIKKAEKAATQTGAAPVSPYALNVPPLPALQRAYKIGKRTEKLAFDWEDAEGAMNKVEEEFAELREAIDEGTDEQVQAELGDVLFSLAQLSRHLDLEPEQILRRGNVKFETRFNKMVELAAADGVDWGSLSMDDKDKYWVKAKEILRGK</sequence>
<keyword evidence="1" id="KW-0175">Coiled coil</keyword>
<dbReference type="Gene3D" id="1.10.287.1080">
    <property type="entry name" value="MazG-like"/>
    <property type="match status" value="2"/>
</dbReference>
<comment type="caution">
    <text evidence="3">The sequence shown here is derived from an EMBL/GenBank/DDBJ whole genome shotgun (WGS) entry which is preliminary data.</text>
</comment>
<accession>A0A162G535</accession>
<protein>
    <submittedName>
        <fullName evidence="3">Nucleoside triphosphate pyrophosphohydrolase</fullName>
    </submittedName>
</protein>
<dbReference type="GO" id="GO:0046052">
    <property type="term" value="P:UTP catabolic process"/>
    <property type="evidence" value="ECO:0007669"/>
    <property type="project" value="TreeGrafter"/>
</dbReference>
<dbReference type="GO" id="GO:0046047">
    <property type="term" value="P:TTP catabolic process"/>
    <property type="evidence" value="ECO:0007669"/>
    <property type="project" value="TreeGrafter"/>
</dbReference>
<dbReference type="AlphaFoldDB" id="A0A162G535"/>
<dbReference type="CDD" id="cd11528">
    <property type="entry name" value="NTP-PPase_MazG_Nterm"/>
    <property type="match status" value="1"/>
</dbReference>
<dbReference type="GO" id="GO:0046061">
    <property type="term" value="P:dATP catabolic process"/>
    <property type="evidence" value="ECO:0007669"/>
    <property type="project" value="TreeGrafter"/>
</dbReference>
<dbReference type="EMBL" id="LUKD01000006">
    <property type="protein sequence ID" value="KYG64360.1"/>
    <property type="molecule type" value="Genomic_DNA"/>
</dbReference>
<dbReference type="NCBIfam" id="NF007113">
    <property type="entry name" value="PRK09562.1"/>
    <property type="match status" value="1"/>
</dbReference>
<dbReference type="RefSeq" id="WP_063208445.1">
    <property type="nucleotide sequence ID" value="NZ_LUKD01000006.1"/>
</dbReference>
<dbReference type="InterPro" id="IPR048015">
    <property type="entry name" value="NTP-PPase_MazG-like_N"/>
</dbReference>
<dbReference type="GO" id="GO:0006950">
    <property type="term" value="P:response to stress"/>
    <property type="evidence" value="ECO:0007669"/>
    <property type="project" value="UniProtKB-ARBA"/>
</dbReference>
<evidence type="ECO:0000313" key="4">
    <source>
        <dbReference type="Proteomes" id="UP000075799"/>
    </source>
</evidence>
<dbReference type="GO" id="GO:0006203">
    <property type="term" value="P:dGTP catabolic process"/>
    <property type="evidence" value="ECO:0007669"/>
    <property type="project" value="TreeGrafter"/>
</dbReference>
<feature type="domain" description="NTP pyrophosphohydrolase MazG-like" evidence="2">
    <location>
        <begin position="179"/>
        <end position="240"/>
    </location>
</feature>
<dbReference type="GO" id="GO:0046076">
    <property type="term" value="P:dTTP catabolic process"/>
    <property type="evidence" value="ECO:0007669"/>
    <property type="project" value="TreeGrafter"/>
</dbReference>
<dbReference type="InterPro" id="IPR004518">
    <property type="entry name" value="MazG-like_dom"/>
</dbReference>
<dbReference type="PANTHER" id="PTHR30522:SF0">
    <property type="entry name" value="NUCLEOSIDE TRIPHOSPHATE PYROPHOSPHOHYDROLASE"/>
    <property type="match status" value="1"/>
</dbReference>
<dbReference type="InterPro" id="IPR011551">
    <property type="entry name" value="NTP_PyrPHydrolase_MazG"/>
</dbReference>
<evidence type="ECO:0000256" key="1">
    <source>
        <dbReference type="SAM" id="Coils"/>
    </source>
</evidence>
<dbReference type="GO" id="GO:0047429">
    <property type="term" value="F:nucleoside triphosphate diphosphatase activity"/>
    <property type="evidence" value="ECO:0007669"/>
    <property type="project" value="InterPro"/>
</dbReference>
<reference evidence="3 4" key="1">
    <citation type="submission" date="2016-03" db="EMBL/GenBank/DDBJ databases">
        <authorList>
            <person name="Ploux O."/>
        </authorList>
    </citation>
    <scope>NUCLEOTIDE SEQUENCE [LARGE SCALE GENOMIC DNA]</scope>
    <source>
        <strain evidence="3 4">EC13</strain>
    </source>
</reference>
<evidence type="ECO:0000259" key="2">
    <source>
        <dbReference type="Pfam" id="PF03819"/>
    </source>
</evidence>